<evidence type="ECO:0000313" key="2">
    <source>
        <dbReference type="Proteomes" id="UP000195162"/>
    </source>
</evidence>
<name>A0A242U9E9_ACIPI</name>
<accession>A0A242U9E9</accession>
<dbReference type="EMBL" id="NGIR01000008">
    <property type="protein sequence ID" value="OTU30555.1"/>
    <property type="molecule type" value="Genomic_DNA"/>
</dbReference>
<sequence>MKSWDQVTKDASDFISFLEQGNFFNKPFLMSGDYKIITDAKVGINYATNDDFDTFDEWETVTDTPNVFPDDFEWNDKIKYKLKQNNYFDFEQKEFNGAKEKWVYGEACILTELMYRDIGIIFQCYANDCFPEIWKKILEVYLNGGFPCGWDDHLPNGKLVVYSNN</sequence>
<evidence type="ECO:0000313" key="1">
    <source>
        <dbReference type="EMBL" id="OTU30555.1"/>
    </source>
</evidence>
<organism evidence="1 2">
    <name type="scientific">Acinetobacter pittii</name>
    <name type="common">Acinetobacter genomosp. 3</name>
    <dbReference type="NCBI Taxonomy" id="48296"/>
    <lineage>
        <taxon>Bacteria</taxon>
        <taxon>Pseudomonadati</taxon>
        <taxon>Pseudomonadota</taxon>
        <taxon>Gammaproteobacteria</taxon>
        <taxon>Moraxellales</taxon>
        <taxon>Moraxellaceae</taxon>
        <taxon>Acinetobacter</taxon>
        <taxon>Acinetobacter calcoaceticus/baumannii complex</taxon>
    </lineage>
</organism>
<dbReference type="AlphaFoldDB" id="A0A242U9E9"/>
<protein>
    <submittedName>
        <fullName evidence="1">Uncharacterized protein</fullName>
    </submittedName>
</protein>
<proteinExistence type="predicted"/>
<dbReference type="Proteomes" id="UP000195162">
    <property type="component" value="Unassembled WGS sequence"/>
</dbReference>
<reference evidence="1 2" key="1">
    <citation type="submission" date="2017-05" db="EMBL/GenBank/DDBJ databases">
        <authorList>
            <person name="Song R."/>
            <person name="Chenine A.L."/>
            <person name="Ruprecht R.M."/>
        </authorList>
    </citation>
    <scope>NUCLEOTIDE SEQUENCE [LARGE SCALE GENOMIC DNA]</scope>
    <source>
        <strain evidence="1 2">ARLG1955</strain>
    </source>
</reference>
<comment type="caution">
    <text evidence="1">The sequence shown here is derived from an EMBL/GenBank/DDBJ whole genome shotgun (WGS) entry which is preliminary data.</text>
</comment>
<gene>
    <name evidence="1" type="ORF">CAT59_01395</name>
</gene>
<dbReference type="RefSeq" id="WP_032053514.1">
    <property type="nucleotide sequence ID" value="NZ_CAJHHN010000001.1"/>
</dbReference>